<keyword evidence="4 6" id="KW-0472">Membrane</keyword>
<evidence type="ECO:0000256" key="3">
    <source>
        <dbReference type="ARBA" id="ARBA00022989"/>
    </source>
</evidence>
<keyword evidence="2 6" id="KW-0812">Transmembrane</keyword>
<dbReference type="Proteomes" id="UP000033647">
    <property type="component" value="Unassembled WGS sequence"/>
</dbReference>
<gene>
    <name evidence="7" type="ORF">TI39_contig372g00001</name>
</gene>
<comment type="caution">
    <text evidence="7">The sequence shown here is derived from an EMBL/GenBank/DDBJ whole genome shotgun (WGS) entry which is preliminary data.</text>
</comment>
<evidence type="ECO:0000256" key="6">
    <source>
        <dbReference type="SAM" id="Phobius"/>
    </source>
</evidence>
<comment type="similarity">
    <text evidence="5">Belongs to the anthrone oxygenase family.</text>
</comment>
<evidence type="ECO:0000256" key="1">
    <source>
        <dbReference type="ARBA" id="ARBA00004141"/>
    </source>
</evidence>
<evidence type="ECO:0000256" key="4">
    <source>
        <dbReference type="ARBA" id="ARBA00023136"/>
    </source>
</evidence>
<feature type="transmembrane region" description="Helical" evidence="6">
    <location>
        <begin position="94"/>
        <end position="114"/>
    </location>
</feature>
<sequence length="197" mass="21031">MAQFGAFYTDNLGTPLRVGQVLGLTSTAFFAGKAFHASFATTPALLEAPAPLLARQWKKQFDADKWLAPAVAIFSSGVFSYISYRDHAWTKTSILYATSSGLLLSLIPYSIFLFEPINQKLEAKAQSLAKASLTDASAEAGVAKEETTHGLVDQWATINLGRVVIAGISAVTAVWAAVDRTDVVPATLKFGSGANRM</sequence>
<dbReference type="PANTHER" id="PTHR35042:SF1">
    <property type="entry name" value="DUF1772-DOMAIN-CONTAINING PROTEIN"/>
    <property type="match status" value="1"/>
</dbReference>
<organism evidence="7 8">
    <name type="scientific">Zymoseptoria brevis</name>
    <dbReference type="NCBI Taxonomy" id="1047168"/>
    <lineage>
        <taxon>Eukaryota</taxon>
        <taxon>Fungi</taxon>
        <taxon>Dikarya</taxon>
        <taxon>Ascomycota</taxon>
        <taxon>Pezizomycotina</taxon>
        <taxon>Dothideomycetes</taxon>
        <taxon>Dothideomycetidae</taxon>
        <taxon>Mycosphaerellales</taxon>
        <taxon>Mycosphaerellaceae</taxon>
        <taxon>Zymoseptoria</taxon>
    </lineage>
</organism>
<protein>
    <submittedName>
        <fullName evidence="7">DUF1772-domain-containing protein</fullName>
    </submittedName>
</protein>
<dbReference type="PANTHER" id="PTHR35042">
    <property type="entry name" value="ANTHRONE OXYGENASE ENCC"/>
    <property type="match status" value="1"/>
</dbReference>
<keyword evidence="8" id="KW-1185">Reference proteome</keyword>
<accession>A0A0F4GNY6</accession>
<evidence type="ECO:0000313" key="7">
    <source>
        <dbReference type="EMBL" id="KJX99139.1"/>
    </source>
</evidence>
<proteinExistence type="inferred from homology"/>
<dbReference type="Pfam" id="PF08592">
    <property type="entry name" value="Anthrone_oxy"/>
    <property type="match status" value="1"/>
</dbReference>
<dbReference type="InterPro" id="IPR013901">
    <property type="entry name" value="Anthrone_oxy"/>
</dbReference>
<reference evidence="7 8" key="1">
    <citation type="submission" date="2015-03" db="EMBL/GenBank/DDBJ databases">
        <title>RNA-seq based gene annotation and comparative genomics of four Zymoseptoria species reveal species-specific pathogenicity related genes and transposable element activity.</title>
        <authorList>
            <person name="Grandaubert J."/>
            <person name="Bhattacharyya A."/>
            <person name="Stukenbrock E.H."/>
        </authorList>
    </citation>
    <scope>NUCLEOTIDE SEQUENCE [LARGE SCALE GENOMIC DNA]</scope>
    <source>
        <strain evidence="7 8">Zb18110</strain>
    </source>
</reference>
<dbReference type="OrthoDB" id="5954308at2759"/>
<feature type="transmembrane region" description="Helical" evidence="6">
    <location>
        <begin position="66"/>
        <end position="82"/>
    </location>
</feature>
<keyword evidence="3 6" id="KW-1133">Transmembrane helix</keyword>
<evidence type="ECO:0000256" key="2">
    <source>
        <dbReference type="ARBA" id="ARBA00022692"/>
    </source>
</evidence>
<comment type="subcellular location">
    <subcellularLocation>
        <location evidence="1">Membrane</location>
        <topology evidence="1">Multi-pass membrane protein</topology>
    </subcellularLocation>
</comment>
<dbReference type="GO" id="GO:0016020">
    <property type="term" value="C:membrane"/>
    <property type="evidence" value="ECO:0007669"/>
    <property type="project" value="UniProtKB-SubCell"/>
</dbReference>
<evidence type="ECO:0000313" key="8">
    <source>
        <dbReference type="Proteomes" id="UP000033647"/>
    </source>
</evidence>
<name>A0A0F4GNY6_9PEZI</name>
<evidence type="ECO:0000256" key="5">
    <source>
        <dbReference type="ARBA" id="ARBA00034313"/>
    </source>
</evidence>
<dbReference type="EMBL" id="LAFY01000364">
    <property type="protein sequence ID" value="KJX99139.1"/>
    <property type="molecule type" value="Genomic_DNA"/>
</dbReference>
<dbReference type="AlphaFoldDB" id="A0A0F4GNY6"/>